<accession>A0A1Y2I2J8</accession>
<evidence type="ECO:0000313" key="2">
    <source>
        <dbReference type="Proteomes" id="UP000193411"/>
    </source>
</evidence>
<name>A0A1Y2I2J8_9FUNG</name>
<dbReference type="Proteomes" id="UP000193411">
    <property type="component" value="Unassembled WGS sequence"/>
</dbReference>
<evidence type="ECO:0000313" key="1">
    <source>
        <dbReference type="EMBL" id="ORZ40444.1"/>
    </source>
</evidence>
<comment type="caution">
    <text evidence="1">The sequence shown here is derived from an EMBL/GenBank/DDBJ whole genome shotgun (WGS) entry which is preliminary data.</text>
</comment>
<protein>
    <submittedName>
        <fullName evidence="1">Uncharacterized protein</fullName>
    </submittedName>
</protein>
<proteinExistence type="predicted"/>
<keyword evidence="2" id="KW-1185">Reference proteome</keyword>
<sequence length="256" mass="27862">MHTCYRVQPGSSRHPKWPQQWSRGAFPKCLRPNPTDSNTVSTVNKSKKALDKCSRQCTGLVNKNSRTAVNKSIKMSRATVMDPNASMEHKTATLVVSTHALTTCICTENTRRLRFSRQQQLHDAVQDLLRLRGARQCGTATATHDGCAGSPPRGPAPAIRAAADCVNKYCRHALSACSKLNNSVPFSSCTWPNPVHRKPTCLQINLEHGRFTSSGSGTLTFMAALSTWTMREGARGSNKQVAQQTPSCTLLGSGVP</sequence>
<organism evidence="1 2">
    <name type="scientific">Catenaria anguillulae PL171</name>
    <dbReference type="NCBI Taxonomy" id="765915"/>
    <lineage>
        <taxon>Eukaryota</taxon>
        <taxon>Fungi</taxon>
        <taxon>Fungi incertae sedis</taxon>
        <taxon>Blastocladiomycota</taxon>
        <taxon>Blastocladiomycetes</taxon>
        <taxon>Blastocladiales</taxon>
        <taxon>Catenariaceae</taxon>
        <taxon>Catenaria</taxon>
    </lineage>
</organism>
<dbReference type="EMBL" id="MCFL01000003">
    <property type="protein sequence ID" value="ORZ40444.1"/>
    <property type="molecule type" value="Genomic_DNA"/>
</dbReference>
<dbReference type="AlphaFoldDB" id="A0A1Y2I2J8"/>
<gene>
    <name evidence="1" type="ORF">BCR44DRAFT_1174625</name>
</gene>
<reference evidence="1 2" key="1">
    <citation type="submission" date="2016-07" db="EMBL/GenBank/DDBJ databases">
        <title>Pervasive Adenine N6-methylation of Active Genes in Fungi.</title>
        <authorList>
            <consortium name="DOE Joint Genome Institute"/>
            <person name="Mondo S.J."/>
            <person name="Dannebaum R.O."/>
            <person name="Kuo R.C."/>
            <person name="Labutti K."/>
            <person name="Haridas S."/>
            <person name="Kuo A."/>
            <person name="Salamov A."/>
            <person name="Ahrendt S.R."/>
            <person name="Lipzen A."/>
            <person name="Sullivan W."/>
            <person name="Andreopoulos W.B."/>
            <person name="Clum A."/>
            <person name="Lindquist E."/>
            <person name="Daum C."/>
            <person name="Ramamoorthy G.K."/>
            <person name="Gryganskyi A."/>
            <person name="Culley D."/>
            <person name="Magnuson J.K."/>
            <person name="James T.Y."/>
            <person name="O'Malley M.A."/>
            <person name="Stajich J.E."/>
            <person name="Spatafora J.W."/>
            <person name="Visel A."/>
            <person name="Grigoriev I.V."/>
        </authorList>
    </citation>
    <scope>NUCLEOTIDE SEQUENCE [LARGE SCALE GENOMIC DNA]</scope>
    <source>
        <strain evidence="1 2">PL171</strain>
    </source>
</reference>